<evidence type="ECO:0000313" key="2">
    <source>
        <dbReference type="EMBL" id="KAK2870786.1"/>
    </source>
</evidence>
<dbReference type="Proteomes" id="UP001187343">
    <property type="component" value="Unassembled WGS sequence"/>
</dbReference>
<proteinExistence type="predicted"/>
<evidence type="ECO:0000256" key="1">
    <source>
        <dbReference type="SAM" id="MobiDB-lite"/>
    </source>
</evidence>
<evidence type="ECO:0000313" key="3">
    <source>
        <dbReference type="Proteomes" id="UP001187343"/>
    </source>
</evidence>
<keyword evidence="3" id="KW-1185">Reference proteome</keyword>
<gene>
    <name evidence="2" type="ORF">Q8A67_023313</name>
</gene>
<comment type="caution">
    <text evidence="2">The sequence shown here is derived from an EMBL/GenBank/DDBJ whole genome shotgun (WGS) entry which is preliminary data.</text>
</comment>
<feature type="compositionally biased region" description="Polar residues" evidence="1">
    <location>
        <begin position="1"/>
        <end position="11"/>
    </location>
</feature>
<dbReference type="EMBL" id="JAUYZG010000023">
    <property type="protein sequence ID" value="KAK2870786.1"/>
    <property type="molecule type" value="Genomic_DNA"/>
</dbReference>
<protein>
    <submittedName>
        <fullName evidence="2">Uncharacterized protein</fullName>
    </submittedName>
</protein>
<sequence length="134" mass="14868">MRNQPQRTTRGTGPDGKAGLRLRRELRPSTSAPEPRLQSRGQRCPGTLQRPIQSTFVSHLEAGRGSVKEALSPIEHNCRNPPSPSLTTLIIEEPGPDQHVCECFQIRDARLKGASSRRKTREEGTLHLGFSFSC</sequence>
<feature type="region of interest" description="Disordered" evidence="1">
    <location>
        <begin position="1"/>
        <end position="50"/>
    </location>
</feature>
<name>A0AA88TB41_9TELE</name>
<reference evidence="2" key="1">
    <citation type="submission" date="2023-08" db="EMBL/GenBank/DDBJ databases">
        <title>Chromosome-level Genome Assembly of mud carp (Cirrhinus molitorella).</title>
        <authorList>
            <person name="Liu H."/>
        </authorList>
    </citation>
    <scope>NUCLEOTIDE SEQUENCE</scope>
    <source>
        <strain evidence="2">Prfri</strain>
        <tissue evidence="2">Muscle</tissue>
    </source>
</reference>
<dbReference type="AlphaFoldDB" id="A0AA88TB41"/>
<accession>A0AA88TB41</accession>
<organism evidence="2 3">
    <name type="scientific">Cirrhinus molitorella</name>
    <name type="common">mud carp</name>
    <dbReference type="NCBI Taxonomy" id="172907"/>
    <lineage>
        <taxon>Eukaryota</taxon>
        <taxon>Metazoa</taxon>
        <taxon>Chordata</taxon>
        <taxon>Craniata</taxon>
        <taxon>Vertebrata</taxon>
        <taxon>Euteleostomi</taxon>
        <taxon>Actinopterygii</taxon>
        <taxon>Neopterygii</taxon>
        <taxon>Teleostei</taxon>
        <taxon>Ostariophysi</taxon>
        <taxon>Cypriniformes</taxon>
        <taxon>Cyprinidae</taxon>
        <taxon>Labeoninae</taxon>
        <taxon>Labeonini</taxon>
        <taxon>Cirrhinus</taxon>
    </lineage>
</organism>